<dbReference type="AlphaFoldDB" id="A0A069AQV4"/>
<reference evidence="5" key="3">
    <citation type="journal article" date="2018" name="Genome Biol.">
        <title>SKESA: strategic k-mer extension for scrupulous assemblies.</title>
        <authorList>
            <person name="Souvorov A."/>
            <person name="Agarwala R."/>
            <person name="Lipman D.J."/>
        </authorList>
    </citation>
    <scope>NUCLEOTIDE SEQUENCE</scope>
    <source>
        <strain evidence="5">HN1000</strain>
    </source>
</reference>
<accession>A0A069AQV4</accession>
<evidence type="ECO:0000313" key="4">
    <source>
        <dbReference type="EMBL" id="CDT09989.1"/>
    </source>
</evidence>
<evidence type="ECO:0000259" key="1">
    <source>
        <dbReference type="Pfam" id="PF12681"/>
    </source>
</evidence>
<evidence type="ECO:0000313" key="9">
    <source>
        <dbReference type="Proteomes" id="UP000372533"/>
    </source>
</evidence>
<evidence type="ECO:0000313" key="3">
    <source>
        <dbReference type="EMBL" id="CDS87888.1"/>
    </source>
</evidence>
<reference evidence="4" key="1">
    <citation type="submission" date="2014-07" db="EMBL/GenBank/DDBJ databases">
        <authorList>
            <person name="Monot Marc"/>
        </authorList>
    </citation>
    <scope>NUCLEOTIDE SEQUENCE</scope>
    <source>
        <strain evidence="4">7032989</strain>
        <strain evidence="2">7032994</strain>
    </source>
</reference>
<evidence type="ECO:0000313" key="6">
    <source>
        <dbReference type="EMBL" id="SJR95764.1"/>
    </source>
</evidence>
<dbReference type="Pfam" id="PF12681">
    <property type="entry name" value="Glyoxalase_2"/>
    <property type="match status" value="1"/>
</dbReference>
<dbReference type="EMBL" id="LK932972">
    <property type="protein sequence ID" value="CDT09989.1"/>
    <property type="molecule type" value="Genomic_DNA"/>
</dbReference>
<name>A0A069AQV4_CLODI</name>
<dbReference type="EMBL" id="LK932401">
    <property type="protein sequence ID" value="CDS87202.1"/>
    <property type="molecule type" value="Genomic_DNA"/>
</dbReference>
<gene>
    <name evidence="4" type="ORF">BN1095_310051</name>
    <name evidence="3" type="ORF">BN1096_630084</name>
    <name evidence="2" type="ORF">BN1097_620081</name>
    <name evidence="5" type="ORF">KRM00_001364</name>
    <name evidence="7" type="ORF">SAMEA1402366_00355</name>
    <name evidence="6" type="ORF">SAMEA3375112_00840</name>
</gene>
<sequence length="153" mass="18273">MKFGGVLLIVKDINKSKKFYEDVMEQKITLDLGEHVSFENGFGLQSNYKAIIGYDLPIYQQSNNFQLYFEVNDIKQWESKINRIGNIEFLHYIKEYPWGQRTFRFYDFDKNIIEISESMESVIKRLLKQGLALEEISKRTMYPVEFITQFQQL</sequence>
<dbReference type="PATRIC" id="fig|1496.1373.peg.1397"/>
<organism evidence="4">
    <name type="scientific">Clostridioides difficile</name>
    <name type="common">Peptoclostridium difficile</name>
    <dbReference type="NCBI Taxonomy" id="1496"/>
    <lineage>
        <taxon>Bacteria</taxon>
        <taxon>Bacillati</taxon>
        <taxon>Bacillota</taxon>
        <taxon>Clostridia</taxon>
        <taxon>Peptostreptococcales</taxon>
        <taxon>Peptostreptococcaceae</taxon>
        <taxon>Clostridioides</taxon>
    </lineage>
</organism>
<dbReference type="Gene3D" id="3.10.180.10">
    <property type="entry name" value="2,3-Dihydroxybiphenyl 1,2-Dioxygenase, domain 1"/>
    <property type="match status" value="1"/>
</dbReference>
<dbReference type="Proteomes" id="UP000372533">
    <property type="component" value="Unassembled WGS sequence"/>
</dbReference>
<evidence type="ECO:0000313" key="7">
    <source>
        <dbReference type="EMBL" id="VHX93919.1"/>
    </source>
</evidence>
<reference evidence="5" key="4">
    <citation type="submission" date="2021-06" db="EMBL/GenBank/DDBJ databases">
        <authorList>
            <consortium name="NCBI Pathogen Detection Project"/>
        </authorList>
    </citation>
    <scope>NUCLEOTIDE SEQUENCE</scope>
    <source>
        <strain evidence="5">HN1000</strain>
    </source>
</reference>
<evidence type="ECO:0000313" key="2">
    <source>
        <dbReference type="EMBL" id="CDS87202.1"/>
    </source>
</evidence>
<dbReference type="KEGG" id="pdf:CD630DERM_19450"/>
<dbReference type="OMA" id="AFYEELM"/>
<reference evidence="6 8" key="2">
    <citation type="submission" date="2017-02" db="EMBL/GenBank/DDBJ databases">
        <authorList>
            <consortium name="Pathogen Informatics"/>
        </authorList>
    </citation>
    <scope>NUCLEOTIDE SEQUENCE [LARGE SCALE GENOMIC DNA]</scope>
    <source>
        <strain evidence="9">tl291</strain>
        <strain evidence="7">Tl291</strain>
        <strain evidence="6 8">VRECD0157</strain>
    </source>
</reference>
<dbReference type="InterPro" id="IPR029068">
    <property type="entry name" value="Glyas_Bleomycin-R_OHBP_Dase"/>
</dbReference>
<evidence type="ECO:0000313" key="8">
    <source>
        <dbReference type="Proteomes" id="UP000189137"/>
    </source>
</evidence>
<dbReference type="EMBL" id="FUPS01000002">
    <property type="protein sequence ID" value="SJR95764.1"/>
    <property type="molecule type" value="Genomic_DNA"/>
</dbReference>
<dbReference type="SMR" id="A0A069AQV4"/>
<evidence type="ECO:0000313" key="5">
    <source>
        <dbReference type="EMBL" id="HBH1541888.1"/>
    </source>
</evidence>
<dbReference type="RefSeq" id="WP_009889914.1">
    <property type="nucleotide sequence ID" value="NZ_AP031492.1"/>
</dbReference>
<protein>
    <submittedName>
        <fullName evidence="6 7">Glyoxalase</fullName>
    </submittedName>
    <submittedName>
        <fullName evidence="5">Glyoxalase/bleomycin resistance/dioxygenase family protein</fullName>
    </submittedName>
    <submittedName>
        <fullName evidence="4">Putative enzyme</fullName>
    </submittedName>
    <submittedName>
        <fullName evidence="2">Putative glyoxalase</fullName>
    </submittedName>
</protein>
<dbReference type="Proteomes" id="UP000878956">
    <property type="component" value="Unassembled WGS sequence"/>
</dbReference>
<dbReference type="EMBL" id="DAEPXK010000010">
    <property type="protein sequence ID" value="HBH1541888.1"/>
    <property type="molecule type" value="Genomic_DNA"/>
</dbReference>
<proteinExistence type="predicted"/>
<dbReference type="EMBL" id="LK932517">
    <property type="protein sequence ID" value="CDS87888.1"/>
    <property type="molecule type" value="Genomic_DNA"/>
</dbReference>
<dbReference type="SUPFAM" id="SSF54593">
    <property type="entry name" value="Glyoxalase/Bleomycin resistance protein/Dihydroxybiphenyl dioxygenase"/>
    <property type="match status" value="1"/>
</dbReference>
<dbReference type="InterPro" id="IPR025870">
    <property type="entry name" value="Glyoxalase-like_dom"/>
</dbReference>
<feature type="domain" description="Glyoxalase-like" evidence="1">
    <location>
        <begin position="3"/>
        <end position="120"/>
    </location>
</feature>
<dbReference type="EMBL" id="CAAJVP010000001">
    <property type="protein sequence ID" value="VHX93919.1"/>
    <property type="molecule type" value="Genomic_DNA"/>
</dbReference>
<dbReference type="Proteomes" id="UP000189137">
    <property type="component" value="Unassembled WGS sequence"/>
</dbReference>